<dbReference type="RefSeq" id="WP_052830946.1">
    <property type="nucleotide sequence ID" value="NZ_BJYZ01000017.1"/>
</dbReference>
<dbReference type="InterPro" id="IPR016898">
    <property type="entry name" value="Polyphosphate_phosphotransfera"/>
</dbReference>
<keyword evidence="2 5" id="KW-0808">Transferase</keyword>
<dbReference type="Gene3D" id="3.40.50.300">
    <property type="entry name" value="P-loop containing nucleotide triphosphate hydrolases"/>
    <property type="match status" value="1"/>
</dbReference>
<dbReference type="OrthoDB" id="9775224at2"/>
<dbReference type="AlphaFoldDB" id="A0A512DTF7"/>
<evidence type="ECO:0000259" key="4">
    <source>
        <dbReference type="Pfam" id="PF03976"/>
    </source>
</evidence>
<evidence type="ECO:0000256" key="1">
    <source>
        <dbReference type="ARBA" id="ARBA00009924"/>
    </source>
</evidence>
<evidence type="ECO:0000313" key="5">
    <source>
        <dbReference type="EMBL" id="GEO39500.1"/>
    </source>
</evidence>
<feature type="domain" description="Polyphosphate kinase-2-related" evidence="4">
    <location>
        <begin position="27"/>
        <end position="246"/>
    </location>
</feature>
<sequence length="282" mass="33183">MSRTEIKPDKSKIRLRKLDQGAERFTDKSDYEKRLKSLQEEMLHIQQTYWHEKRRAIVVFEGWDAAGKGGAIRRITEQLDPRGFHVWPISSPTAAEQGKHYLWRFWQRLPEPGTFSIFDRSWYGRVLVERIEGFAKPKEWKRAYDEINEFERLLIDDGARIVKLFFHITEEEQLARFRERLTNPYKRWKLTEEDLRNRSRWVDYMDAAEDMFDKTSTVAVPWHPIAADSKWHARVESLKIITAALRDGVNIAPPPVDPKVIETAAELLGIHVSGHDEEVMKG</sequence>
<comment type="similarity">
    <text evidence="1">Belongs to the polyphosphate kinase 2 (PPK2) family. Class I subfamily.</text>
</comment>
<comment type="caution">
    <text evidence="5">The sequence shown here is derived from an EMBL/GenBank/DDBJ whole genome shotgun (WGS) entry which is preliminary data.</text>
</comment>
<organism evidence="5 6">
    <name type="scientific">Skermanella aerolata</name>
    <dbReference type="NCBI Taxonomy" id="393310"/>
    <lineage>
        <taxon>Bacteria</taxon>
        <taxon>Pseudomonadati</taxon>
        <taxon>Pseudomonadota</taxon>
        <taxon>Alphaproteobacteria</taxon>
        <taxon>Rhodospirillales</taxon>
        <taxon>Azospirillaceae</taxon>
        <taxon>Skermanella</taxon>
    </lineage>
</organism>
<dbReference type="PANTHER" id="PTHR34383:SF3">
    <property type="entry name" value="POLYPHOSPHATE:AMP PHOSPHOTRANSFERASE"/>
    <property type="match status" value="1"/>
</dbReference>
<keyword evidence="6" id="KW-1185">Reference proteome</keyword>
<evidence type="ECO:0000313" key="6">
    <source>
        <dbReference type="Proteomes" id="UP000321523"/>
    </source>
</evidence>
<dbReference type="EMBL" id="BJYZ01000017">
    <property type="protein sequence ID" value="GEO39500.1"/>
    <property type="molecule type" value="Genomic_DNA"/>
</dbReference>
<dbReference type="GO" id="GO:0008976">
    <property type="term" value="F:polyphosphate kinase activity"/>
    <property type="evidence" value="ECO:0007669"/>
    <property type="project" value="InterPro"/>
</dbReference>
<dbReference type="InterPro" id="IPR022488">
    <property type="entry name" value="PPK2-related"/>
</dbReference>
<dbReference type="PANTHER" id="PTHR34383">
    <property type="entry name" value="POLYPHOSPHATE:AMP PHOSPHOTRANSFERASE-RELATED"/>
    <property type="match status" value="1"/>
</dbReference>
<dbReference type="SUPFAM" id="SSF52540">
    <property type="entry name" value="P-loop containing nucleoside triphosphate hydrolases"/>
    <property type="match status" value="1"/>
</dbReference>
<reference evidence="5 6" key="1">
    <citation type="submission" date="2019-07" db="EMBL/GenBank/DDBJ databases">
        <title>Whole genome shotgun sequence of Skermanella aerolata NBRC 106429.</title>
        <authorList>
            <person name="Hosoyama A."/>
            <person name="Uohara A."/>
            <person name="Ohji S."/>
            <person name="Ichikawa N."/>
        </authorList>
    </citation>
    <scope>NUCLEOTIDE SEQUENCE [LARGE SCALE GENOMIC DNA]</scope>
    <source>
        <strain evidence="5 6">NBRC 106429</strain>
    </source>
</reference>
<dbReference type="InterPro" id="IPR027417">
    <property type="entry name" value="P-loop_NTPase"/>
</dbReference>
<dbReference type="PIRSF" id="PIRSF028756">
    <property type="entry name" value="PPK2_prd"/>
    <property type="match status" value="1"/>
</dbReference>
<protein>
    <submittedName>
        <fullName evidence="5">UDP-galactose-lipid carrier transferase</fullName>
    </submittedName>
</protein>
<accession>A0A512DTF7</accession>
<name>A0A512DTF7_9PROT</name>
<evidence type="ECO:0000256" key="3">
    <source>
        <dbReference type="ARBA" id="ARBA00022777"/>
    </source>
</evidence>
<proteinExistence type="inferred from homology"/>
<dbReference type="Pfam" id="PF03976">
    <property type="entry name" value="PPK2"/>
    <property type="match status" value="1"/>
</dbReference>
<keyword evidence="3" id="KW-0418">Kinase</keyword>
<gene>
    <name evidence="5" type="ORF">SAE02_36480</name>
</gene>
<dbReference type="Proteomes" id="UP000321523">
    <property type="component" value="Unassembled WGS sequence"/>
</dbReference>
<evidence type="ECO:0000256" key="2">
    <source>
        <dbReference type="ARBA" id="ARBA00022679"/>
    </source>
</evidence>